<gene>
    <name evidence="12" type="ORF">Agabi119p4_7752</name>
</gene>
<evidence type="ECO:0000313" key="13">
    <source>
        <dbReference type="Proteomes" id="UP000629468"/>
    </source>
</evidence>
<accession>A0A8H7C9X9</accession>
<keyword evidence="8 9" id="KW-0472">Membrane</keyword>
<dbReference type="GO" id="GO:0031966">
    <property type="term" value="C:mitochondrial membrane"/>
    <property type="evidence" value="ECO:0007669"/>
    <property type="project" value="UniProtKB-SubCell"/>
</dbReference>
<dbReference type="Gene3D" id="1.50.40.10">
    <property type="entry name" value="Mitochondrial carrier domain"/>
    <property type="match status" value="2"/>
</dbReference>
<dbReference type="Pfam" id="PF00153">
    <property type="entry name" value="Mito_carr"/>
    <property type="match status" value="3"/>
</dbReference>
<keyword evidence="4 9" id="KW-0812">Transmembrane</keyword>
<dbReference type="InterPro" id="IPR002067">
    <property type="entry name" value="MCP"/>
</dbReference>
<comment type="subcellular location">
    <subcellularLocation>
        <location evidence="1">Mitochondrion membrane</location>
        <topology evidence="1">Multi-pass membrane protein</topology>
    </subcellularLocation>
</comment>
<dbReference type="PANTHER" id="PTHR45683">
    <property type="entry name" value="MITOCHONDRIAL NICOTINAMIDE ADENINE DINUCLEOTIDE TRANSPORTER 1-RELATED-RELATED"/>
    <property type="match status" value="1"/>
</dbReference>
<dbReference type="InterPro" id="IPR018108">
    <property type="entry name" value="MCP_transmembrane"/>
</dbReference>
<comment type="caution">
    <text evidence="12">The sequence shown here is derived from an EMBL/GenBank/DDBJ whole genome shotgun (WGS) entry which is preliminary data.</text>
</comment>
<sequence length="414" mass="44855">MTAGSGKNRERALVSDGTNALSFFRLFFHCSFLNSFLPSRLCTKIPSRLKVGEDEGDNDTVGRPFRGKDMGGSSTQSRPKWTASIVAGAGGGLVASVATCPLDVVKTKLQAQRAIQGEIGYNGIWGTVKLIVVQDGFRGLYRGLGPTILGYLPTWAIYFSVYDFIKSSFGEAPLGISDQARNLKNDQIYPAAQVKGYQPVMREHPWSLHLLSAMTAGAVSSTATNPLWVIKTRFMTQARNEVRYRHTLDAAVTIYRTEGIRAFYRGLLPSLLGILHVAVQFPLYERLKILIARDTGKPLMWQDILICSGVSKMTASIATYPHEVIRTRLQTQRRPLADDVSSDGMVKRYPSAERRGFIYRAEAGGEGGLDGVVPGIVGQSSADGAQQCGDDVDIRAADAAHEPAGGPGGVARLG</sequence>
<evidence type="ECO:0000256" key="1">
    <source>
        <dbReference type="ARBA" id="ARBA00004225"/>
    </source>
</evidence>
<dbReference type="InterPro" id="IPR044712">
    <property type="entry name" value="SLC25A32-like"/>
</dbReference>
<evidence type="ECO:0000256" key="2">
    <source>
        <dbReference type="ARBA" id="ARBA00006375"/>
    </source>
</evidence>
<comment type="similarity">
    <text evidence="2 10">Belongs to the mitochondrial carrier (TC 2.A.29) family.</text>
</comment>
<organism evidence="12 13">
    <name type="scientific">Agaricus bisporus var. burnettii</name>
    <dbReference type="NCBI Taxonomy" id="192524"/>
    <lineage>
        <taxon>Eukaryota</taxon>
        <taxon>Fungi</taxon>
        <taxon>Dikarya</taxon>
        <taxon>Basidiomycota</taxon>
        <taxon>Agaricomycotina</taxon>
        <taxon>Agaricomycetes</taxon>
        <taxon>Agaricomycetidae</taxon>
        <taxon>Agaricales</taxon>
        <taxon>Agaricineae</taxon>
        <taxon>Agaricaceae</taxon>
        <taxon>Agaricus</taxon>
    </lineage>
</organism>
<evidence type="ECO:0000256" key="8">
    <source>
        <dbReference type="ARBA" id="ARBA00023136"/>
    </source>
</evidence>
<feature type="repeat" description="Solcar" evidence="9">
    <location>
        <begin position="79"/>
        <end position="168"/>
    </location>
</feature>
<dbReference type="SUPFAM" id="SSF103506">
    <property type="entry name" value="Mitochondrial carrier"/>
    <property type="match status" value="1"/>
</dbReference>
<evidence type="ECO:0008006" key="14">
    <source>
        <dbReference type="Google" id="ProtNLM"/>
    </source>
</evidence>
<dbReference type="InterPro" id="IPR023395">
    <property type="entry name" value="MCP_dom_sf"/>
</dbReference>
<feature type="region of interest" description="Disordered" evidence="11">
    <location>
        <begin position="53"/>
        <end position="78"/>
    </location>
</feature>
<keyword evidence="6" id="KW-1133">Transmembrane helix</keyword>
<evidence type="ECO:0000256" key="7">
    <source>
        <dbReference type="ARBA" id="ARBA00023128"/>
    </source>
</evidence>
<dbReference type="GO" id="GO:0015215">
    <property type="term" value="F:nucleotide transmembrane transporter activity"/>
    <property type="evidence" value="ECO:0007669"/>
    <property type="project" value="UniProtKB-ARBA"/>
</dbReference>
<evidence type="ECO:0000313" key="12">
    <source>
        <dbReference type="EMBL" id="KAF7768509.1"/>
    </source>
</evidence>
<evidence type="ECO:0000256" key="6">
    <source>
        <dbReference type="ARBA" id="ARBA00022989"/>
    </source>
</evidence>
<dbReference type="Proteomes" id="UP000629468">
    <property type="component" value="Unassembled WGS sequence"/>
</dbReference>
<keyword evidence="3 10" id="KW-0813">Transport</keyword>
<evidence type="ECO:0000256" key="11">
    <source>
        <dbReference type="SAM" id="MobiDB-lite"/>
    </source>
</evidence>
<proteinExistence type="inferred from homology"/>
<dbReference type="AlphaFoldDB" id="A0A8H7C9X9"/>
<keyword evidence="5" id="KW-0677">Repeat</keyword>
<evidence type="ECO:0000256" key="9">
    <source>
        <dbReference type="PROSITE-ProRule" id="PRU00282"/>
    </source>
</evidence>
<evidence type="ECO:0000256" key="10">
    <source>
        <dbReference type="RuleBase" id="RU000488"/>
    </source>
</evidence>
<evidence type="ECO:0000256" key="4">
    <source>
        <dbReference type="ARBA" id="ARBA00022692"/>
    </source>
</evidence>
<evidence type="ECO:0000256" key="3">
    <source>
        <dbReference type="ARBA" id="ARBA00022448"/>
    </source>
</evidence>
<evidence type="ECO:0000256" key="5">
    <source>
        <dbReference type="ARBA" id="ARBA00022737"/>
    </source>
</evidence>
<reference evidence="12 13" key="1">
    <citation type="journal article" name="Sci. Rep.">
        <title>Telomere-to-telomere assembled and centromere annotated genomes of the two main subspecies of the button mushroom Agaricus bisporus reveal especially polymorphic chromosome ends.</title>
        <authorList>
            <person name="Sonnenberg A.S.M."/>
            <person name="Sedaghat-Telgerd N."/>
            <person name="Lavrijssen B."/>
            <person name="Ohm R.A."/>
            <person name="Hendrickx P.M."/>
            <person name="Scholtmeijer K."/>
            <person name="Baars J.J.P."/>
            <person name="van Peer A."/>
        </authorList>
    </citation>
    <scope>NUCLEOTIDE SEQUENCE [LARGE SCALE GENOMIC DNA]</scope>
    <source>
        <strain evidence="12 13">H119_p4</strain>
    </source>
</reference>
<keyword evidence="7" id="KW-0496">Mitochondrion</keyword>
<dbReference type="PROSITE" id="PS50920">
    <property type="entry name" value="SOLCAR"/>
    <property type="match status" value="2"/>
</dbReference>
<name>A0A8H7C9X9_AGABI</name>
<dbReference type="EMBL" id="JABXXO010000010">
    <property type="protein sequence ID" value="KAF7768509.1"/>
    <property type="molecule type" value="Genomic_DNA"/>
</dbReference>
<protein>
    <recommendedName>
        <fullName evidence="14">Mitochondrial carrier</fullName>
    </recommendedName>
</protein>
<feature type="repeat" description="Solcar" evidence="9">
    <location>
        <begin position="204"/>
        <end position="290"/>
    </location>
</feature>
<dbReference type="PRINTS" id="PR00926">
    <property type="entry name" value="MITOCARRIER"/>
</dbReference>